<evidence type="ECO:0000256" key="1">
    <source>
        <dbReference type="SAM" id="SignalP"/>
    </source>
</evidence>
<dbReference type="Proteomes" id="UP001303889">
    <property type="component" value="Unassembled WGS sequence"/>
</dbReference>
<keyword evidence="3" id="KW-1185">Reference proteome</keyword>
<sequence>MAVCHLLLAAAAAALVSAQGPSATAAGCTAKSFAIPSWLIQDVKHAGADMSFSIANRATNYTATLACQGKTAGWNACVVQGAAPEDEPLQASVLVSETSTAFFVNQTWTCKDREKALTFTADGNATAALTYTSPLLIRGSLTSPVAITPTYADGATGHGSPGCSARSAKPSWVLSSLQYTDEPADGVTATPFRNFNVIVTNQANGYQASCMPGGGFAGVGDVSRLTCAGYEFQAFNVGRYPISTEASYDAVTSTFSLNQTWFCDDVDAAKPVQITSHATLPIPLTCTTTPSPTSPNLTNKYCTSTPSTLPLSSLSSFTTPLSAYSLTDPLPSSRGDGCTLTSIFSPHWQFSDFEIVQGEVRFEVILTAQDRGFQYPIPIYQGEGVKGREGWWECVVGADGGNGLPLWPNKCVIGWEKGKGVLGLEAEWECRDLDGGHPVKFTGVTTTTVDSPITCETVDGESRCATEDPGYTWTAGIDNVKWGV</sequence>
<dbReference type="EMBL" id="MU855759">
    <property type="protein sequence ID" value="KAK3899633.1"/>
    <property type="molecule type" value="Genomic_DNA"/>
</dbReference>
<proteinExistence type="predicted"/>
<name>A0AAN6MGR6_9PEZI</name>
<protein>
    <submittedName>
        <fullName evidence="2">Uncharacterized protein</fullName>
    </submittedName>
</protein>
<gene>
    <name evidence="2" type="ORF">C8A05DRAFT_17957</name>
</gene>
<dbReference type="AlphaFoldDB" id="A0AAN6MGR6"/>
<reference evidence="2" key="1">
    <citation type="journal article" date="2023" name="Mol. Phylogenet. Evol.">
        <title>Genome-scale phylogeny and comparative genomics of the fungal order Sordariales.</title>
        <authorList>
            <person name="Hensen N."/>
            <person name="Bonometti L."/>
            <person name="Westerberg I."/>
            <person name="Brannstrom I.O."/>
            <person name="Guillou S."/>
            <person name="Cros-Aarteil S."/>
            <person name="Calhoun S."/>
            <person name="Haridas S."/>
            <person name="Kuo A."/>
            <person name="Mondo S."/>
            <person name="Pangilinan J."/>
            <person name="Riley R."/>
            <person name="LaButti K."/>
            <person name="Andreopoulos B."/>
            <person name="Lipzen A."/>
            <person name="Chen C."/>
            <person name="Yan M."/>
            <person name="Daum C."/>
            <person name="Ng V."/>
            <person name="Clum A."/>
            <person name="Steindorff A."/>
            <person name="Ohm R.A."/>
            <person name="Martin F."/>
            <person name="Silar P."/>
            <person name="Natvig D.O."/>
            <person name="Lalanne C."/>
            <person name="Gautier V."/>
            <person name="Ament-Velasquez S.L."/>
            <person name="Kruys A."/>
            <person name="Hutchinson M.I."/>
            <person name="Powell A.J."/>
            <person name="Barry K."/>
            <person name="Miller A.N."/>
            <person name="Grigoriev I.V."/>
            <person name="Debuchy R."/>
            <person name="Gladieux P."/>
            <person name="Hiltunen Thoren M."/>
            <person name="Johannesson H."/>
        </authorList>
    </citation>
    <scope>NUCLEOTIDE SEQUENCE</scope>
    <source>
        <strain evidence="2">CBS 103.79</strain>
    </source>
</reference>
<evidence type="ECO:0000313" key="3">
    <source>
        <dbReference type="Proteomes" id="UP001303889"/>
    </source>
</evidence>
<comment type="caution">
    <text evidence="2">The sequence shown here is derived from an EMBL/GenBank/DDBJ whole genome shotgun (WGS) entry which is preliminary data.</text>
</comment>
<feature type="chain" id="PRO_5042945538" evidence="1">
    <location>
        <begin position="19"/>
        <end position="484"/>
    </location>
</feature>
<feature type="signal peptide" evidence="1">
    <location>
        <begin position="1"/>
        <end position="18"/>
    </location>
</feature>
<reference evidence="2" key="2">
    <citation type="submission" date="2023-05" db="EMBL/GenBank/DDBJ databases">
        <authorList>
            <consortium name="Lawrence Berkeley National Laboratory"/>
            <person name="Steindorff A."/>
            <person name="Hensen N."/>
            <person name="Bonometti L."/>
            <person name="Westerberg I."/>
            <person name="Brannstrom I.O."/>
            <person name="Guillou S."/>
            <person name="Cros-Aarteil S."/>
            <person name="Calhoun S."/>
            <person name="Haridas S."/>
            <person name="Kuo A."/>
            <person name="Mondo S."/>
            <person name="Pangilinan J."/>
            <person name="Riley R."/>
            <person name="Labutti K."/>
            <person name="Andreopoulos B."/>
            <person name="Lipzen A."/>
            <person name="Chen C."/>
            <person name="Yanf M."/>
            <person name="Daum C."/>
            <person name="Ng V."/>
            <person name="Clum A."/>
            <person name="Ohm R."/>
            <person name="Martin F."/>
            <person name="Silar P."/>
            <person name="Natvig D."/>
            <person name="Lalanne C."/>
            <person name="Gautier V."/>
            <person name="Ament-Velasquez S.L."/>
            <person name="Kruys A."/>
            <person name="Hutchinson M.I."/>
            <person name="Powell A.J."/>
            <person name="Barry K."/>
            <person name="Miller A.N."/>
            <person name="Grigoriev I.V."/>
            <person name="Debuchy R."/>
            <person name="Gladieux P."/>
            <person name="Thoren M.H."/>
            <person name="Johannesson H."/>
        </authorList>
    </citation>
    <scope>NUCLEOTIDE SEQUENCE</scope>
    <source>
        <strain evidence="2">CBS 103.79</strain>
    </source>
</reference>
<organism evidence="2 3">
    <name type="scientific">Staphylotrichum tortipilum</name>
    <dbReference type="NCBI Taxonomy" id="2831512"/>
    <lineage>
        <taxon>Eukaryota</taxon>
        <taxon>Fungi</taxon>
        <taxon>Dikarya</taxon>
        <taxon>Ascomycota</taxon>
        <taxon>Pezizomycotina</taxon>
        <taxon>Sordariomycetes</taxon>
        <taxon>Sordariomycetidae</taxon>
        <taxon>Sordariales</taxon>
        <taxon>Chaetomiaceae</taxon>
        <taxon>Staphylotrichum</taxon>
    </lineage>
</organism>
<keyword evidence="1" id="KW-0732">Signal</keyword>
<evidence type="ECO:0000313" key="2">
    <source>
        <dbReference type="EMBL" id="KAK3899633.1"/>
    </source>
</evidence>
<accession>A0AAN6MGR6</accession>